<sequence>MSKYIPITAQFKLDRLTVTAARRGKEMTLSLGHIENLIAQTHCAYSGEKFEYCKGQEYSSFERFNNDIGYVEGNVICVKSKYNSIRDSHNLDSLRDALKEAQLDLVLTKKGKVRKNKETSFCVKYRKIKNVLKVKKDIEKQLAKRIKYEKIMSAPNKKLSAQQKKDLRNIRLNIESYKIALVNTDTQVTCIKNSISIVPVNSEKIKALESKVHAYDILVRGLERLENLSFFDKLKLKKGLPLNASIFKLIRG</sequence>
<dbReference type="GeneID" id="26627348"/>
<protein>
    <submittedName>
        <fullName evidence="1">Anti-termination protein</fullName>
    </submittedName>
</protein>
<reference evidence="1 2" key="1">
    <citation type="submission" date="2014-11" db="EMBL/GenBank/DDBJ databases">
        <title>Complete genome sequence of vB_YenM_TG1, a broad host range bacteriophage which infects Yersinia enterocolitica.</title>
        <authorList>
            <person name="Leon-Velarde C.G."/>
            <person name="Kropinski A.M."/>
            <person name="Chen S."/>
            <person name="Griffiths M.W."/>
            <person name="Odumeru J.A."/>
        </authorList>
    </citation>
    <scope>NUCLEOTIDE SEQUENCE [LARGE SCALE GENOMIC DNA]</scope>
</reference>
<dbReference type="RefSeq" id="YP_009200286.1">
    <property type="nucleotide sequence ID" value="NC_028820.1"/>
</dbReference>
<dbReference type="Proteomes" id="UP000031805">
    <property type="component" value="Segment"/>
</dbReference>
<evidence type="ECO:0000313" key="1">
    <source>
        <dbReference type="EMBL" id="AJD81834.1"/>
    </source>
</evidence>
<dbReference type="EMBL" id="KP202158">
    <property type="protein sequence ID" value="AJD81834.1"/>
    <property type="molecule type" value="Genomic_DNA"/>
</dbReference>
<organism evidence="1 2">
    <name type="scientific">Yersinia phage vB_YenM_TG1</name>
    <dbReference type="NCBI Taxonomy" id="1589265"/>
    <lineage>
        <taxon>Viruses</taxon>
        <taxon>Duplodnaviria</taxon>
        <taxon>Heunggongvirae</taxon>
        <taxon>Uroviricota</taxon>
        <taxon>Caudoviricetes</taxon>
        <taxon>Pantevenvirales</taxon>
        <taxon>Straboviridae</taxon>
        <taxon>Tevenvirinae</taxon>
        <taxon>Tegunavirus</taxon>
        <taxon>Tegunavirus yenmtg1</taxon>
    </lineage>
</organism>
<evidence type="ECO:0000313" key="2">
    <source>
        <dbReference type="Proteomes" id="UP000031805"/>
    </source>
</evidence>
<proteinExistence type="predicted"/>
<name>A0A0B5A271_9CAUD</name>
<keyword evidence="2" id="KW-1185">Reference proteome</keyword>
<accession>A0A0B5A271</accession>
<gene>
    <name evidence="1" type="ORF">YenMTG1_025</name>
</gene>
<dbReference type="KEGG" id="vg:26627348"/>